<keyword evidence="2" id="KW-1185">Reference proteome</keyword>
<dbReference type="RefSeq" id="WP_184885724.1">
    <property type="nucleotide sequence ID" value="NZ_BOOV01000019.1"/>
</dbReference>
<dbReference type="AlphaFoldDB" id="A0A7W7DD48"/>
<accession>A0A7W7DD48</accession>
<proteinExistence type="predicted"/>
<dbReference type="EMBL" id="JACHND010000001">
    <property type="protein sequence ID" value="MBB4704593.1"/>
    <property type="molecule type" value="Genomic_DNA"/>
</dbReference>
<evidence type="ECO:0000313" key="2">
    <source>
        <dbReference type="Proteomes" id="UP000542210"/>
    </source>
</evidence>
<comment type="caution">
    <text evidence="1">The sequence shown here is derived from an EMBL/GenBank/DDBJ whole genome shotgun (WGS) entry which is preliminary data.</text>
</comment>
<organism evidence="1 2">
    <name type="scientific">Sphaerisporangium siamense</name>
    <dbReference type="NCBI Taxonomy" id="795645"/>
    <lineage>
        <taxon>Bacteria</taxon>
        <taxon>Bacillati</taxon>
        <taxon>Actinomycetota</taxon>
        <taxon>Actinomycetes</taxon>
        <taxon>Streptosporangiales</taxon>
        <taxon>Streptosporangiaceae</taxon>
        <taxon>Sphaerisporangium</taxon>
    </lineage>
</organism>
<name>A0A7W7DD48_9ACTN</name>
<reference evidence="1 2" key="1">
    <citation type="submission" date="2020-08" db="EMBL/GenBank/DDBJ databases">
        <title>Sequencing the genomes of 1000 actinobacteria strains.</title>
        <authorList>
            <person name="Klenk H.-P."/>
        </authorList>
    </citation>
    <scope>NUCLEOTIDE SEQUENCE [LARGE SCALE GENOMIC DNA]</scope>
    <source>
        <strain evidence="1 2">DSM 45784</strain>
    </source>
</reference>
<protein>
    <submittedName>
        <fullName evidence="1">Uncharacterized protein</fullName>
    </submittedName>
</protein>
<dbReference type="Proteomes" id="UP000542210">
    <property type="component" value="Unassembled WGS sequence"/>
</dbReference>
<sequence length="143" mass="15406">MDVPGIDDPSWRDIISMRLDDDAFALWQRHVSLGSQESMTLRSLGHFVDSRRCVSDALTKGRVHLLRARRASKFLHRMGRSSIMFTLGSLGGAVGASFGGLTASAFGAAGGGIGAALPSLVVTDDRVQNRLAPHYLAFELPRP</sequence>
<evidence type="ECO:0000313" key="1">
    <source>
        <dbReference type="EMBL" id="MBB4704593.1"/>
    </source>
</evidence>
<gene>
    <name evidence="1" type="ORF">BJ982_006137</name>
</gene>